<comment type="caution">
    <text evidence="3">The sequence shown here is derived from an EMBL/GenBank/DDBJ whole genome shotgun (WGS) entry which is preliminary data.</text>
</comment>
<dbReference type="GO" id="GO:0005737">
    <property type="term" value="C:cytoplasm"/>
    <property type="evidence" value="ECO:0007669"/>
    <property type="project" value="TreeGrafter"/>
</dbReference>
<sequence>MTADLFAADFRPDCYWWDRTPRAAAGSGVLPAKADVVVIGSGYTGLHAALQTARAGRATVVIDAEDLGFGCSTRNGGQVSTSVKPGFDALARRHGPERAFRIIREGQNSLAFLKDFIVAEGIDCDLVRRGRFHAAHSAAEYEALAQTFANQPKGLETEAHMVARSAQRAEIGSDFYHGGVVQPQHVSVDPARYHQSLLDRVRQAGATLVGRCPATAIEKTATGFTVTTPKGRIAARDVLVATNGYTGPLTPWLRRRVIPIGSYIIATEELPEATVERLFPSGRHITDSRKVVYYYRASPDRRRILFGGRVSLSETDPRASGPKLLADMVRIFPDLAGTRIARSWMGFVAYSFDELAHVGRHEGLWYAMGYCGSGVGMASYLGMRIGQQIVGLKEGATAFDGLGFQTRPFYTGNPWFLAPSILYYRWRDRRS</sequence>
<keyword evidence="4" id="KW-1185">Reference proteome</keyword>
<organism evidence="3 4">
    <name type="scientific">Prosthecodimorpha hirschii</name>
    <dbReference type="NCBI Taxonomy" id="665126"/>
    <lineage>
        <taxon>Bacteria</taxon>
        <taxon>Pseudomonadati</taxon>
        <taxon>Pseudomonadota</taxon>
        <taxon>Alphaproteobacteria</taxon>
        <taxon>Hyphomicrobiales</taxon>
        <taxon>Ancalomicrobiaceae</taxon>
        <taxon>Prosthecodimorpha</taxon>
    </lineage>
</organism>
<gene>
    <name evidence="3" type="ORF">ABB55_00985</name>
</gene>
<dbReference type="Gene3D" id="3.30.9.10">
    <property type="entry name" value="D-Amino Acid Oxidase, subunit A, domain 2"/>
    <property type="match status" value="1"/>
</dbReference>
<dbReference type="Gene3D" id="3.50.50.60">
    <property type="entry name" value="FAD/NAD(P)-binding domain"/>
    <property type="match status" value="1"/>
</dbReference>
<protein>
    <submittedName>
        <fullName evidence="3">Oxidoreductase</fullName>
    </submittedName>
</protein>
<keyword evidence="1" id="KW-0560">Oxidoreductase</keyword>
<dbReference type="PRINTS" id="PR00411">
    <property type="entry name" value="PNDRDTASEI"/>
</dbReference>
<feature type="domain" description="FAD dependent oxidoreductase" evidence="2">
    <location>
        <begin position="35"/>
        <end position="385"/>
    </location>
</feature>
<evidence type="ECO:0000313" key="4">
    <source>
        <dbReference type="Proteomes" id="UP000048984"/>
    </source>
</evidence>
<evidence type="ECO:0000256" key="1">
    <source>
        <dbReference type="ARBA" id="ARBA00023002"/>
    </source>
</evidence>
<dbReference type="GO" id="GO:0016491">
    <property type="term" value="F:oxidoreductase activity"/>
    <property type="evidence" value="ECO:0007669"/>
    <property type="project" value="UniProtKB-KW"/>
</dbReference>
<name>A0A0P6VVP1_9HYPH</name>
<dbReference type="Pfam" id="PF01266">
    <property type="entry name" value="DAO"/>
    <property type="match status" value="1"/>
</dbReference>
<dbReference type="InterPro" id="IPR036188">
    <property type="entry name" value="FAD/NAD-bd_sf"/>
</dbReference>
<reference evidence="3 4" key="1">
    <citation type="submission" date="2015-09" db="EMBL/GenBank/DDBJ databases">
        <authorList>
            <person name="Jackson K.R."/>
            <person name="Lunt B.L."/>
            <person name="Fisher J.N.B."/>
            <person name="Gardner A.V."/>
            <person name="Bailey M.E."/>
            <person name="Deus L.M."/>
            <person name="Earl A.S."/>
            <person name="Gibby P.D."/>
            <person name="Hartmann K.A."/>
            <person name="Liu J.E."/>
            <person name="Manci A.M."/>
            <person name="Nielsen D.A."/>
            <person name="Solomon M.B."/>
            <person name="Breakwell D.P."/>
            <person name="Burnett S.H."/>
            <person name="Grose J.H."/>
        </authorList>
    </citation>
    <scope>NUCLEOTIDE SEQUENCE [LARGE SCALE GENOMIC DNA]</scope>
    <source>
        <strain evidence="3 4">16</strain>
    </source>
</reference>
<accession>A0A0P6VVP1</accession>
<evidence type="ECO:0000313" key="3">
    <source>
        <dbReference type="EMBL" id="KPL50972.1"/>
    </source>
</evidence>
<dbReference type="InterPro" id="IPR006076">
    <property type="entry name" value="FAD-dep_OxRdtase"/>
</dbReference>
<dbReference type="Proteomes" id="UP000048984">
    <property type="component" value="Unassembled WGS sequence"/>
</dbReference>
<dbReference type="SUPFAM" id="SSF51905">
    <property type="entry name" value="FAD/NAD(P)-binding domain"/>
    <property type="match status" value="1"/>
</dbReference>
<proteinExistence type="predicted"/>
<evidence type="ECO:0000259" key="2">
    <source>
        <dbReference type="Pfam" id="PF01266"/>
    </source>
</evidence>
<dbReference type="AlphaFoldDB" id="A0A0P6VVP1"/>
<dbReference type="PANTHER" id="PTHR13847:SF281">
    <property type="entry name" value="FAD DEPENDENT OXIDOREDUCTASE DOMAIN-CONTAINING PROTEIN"/>
    <property type="match status" value="1"/>
</dbReference>
<dbReference type="PANTHER" id="PTHR13847">
    <property type="entry name" value="SARCOSINE DEHYDROGENASE-RELATED"/>
    <property type="match status" value="1"/>
</dbReference>
<dbReference type="STRING" id="665126.ABB55_00985"/>
<dbReference type="EMBL" id="LJYW01000001">
    <property type="protein sequence ID" value="KPL50972.1"/>
    <property type="molecule type" value="Genomic_DNA"/>
</dbReference>
<reference evidence="3 4" key="2">
    <citation type="submission" date="2015-10" db="EMBL/GenBank/DDBJ databases">
        <title>Draft Genome Sequence of Prosthecomicrobium hirschii ATCC 27832.</title>
        <authorList>
            <person name="Daniel J."/>
            <person name="Givan S.A."/>
            <person name="Brun Y.V."/>
            <person name="Brown P.J."/>
        </authorList>
    </citation>
    <scope>NUCLEOTIDE SEQUENCE [LARGE SCALE GENOMIC DNA]</scope>
    <source>
        <strain evidence="3 4">16</strain>
    </source>
</reference>